<evidence type="ECO:0000256" key="2">
    <source>
        <dbReference type="SAM" id="MobiDB-lite"/>
    </source>
</evidence>
<dbReference type="InterPro" id="IPR013497">
    <property type="entry name" value="Topo_IA_cen"/>
</dbReference>
<dbReference type="PANTHER" id="PTHR11390:SF21">
    <property type="entry name" value="DNA TOPOISOMERASE 3-ALPHA"/>
    <property type="match status" value="1"/>
</dbReference>
<dbReference type="Proteomes" id="UP000649345">
    <property type="component" value="Unassembled WGS sequence"/>
</dbReference>
<dbReference type="Gene3D" id="1.10.460.10">
    <property type="entry name" value="Topoisomerase I, domain 2"/>
    <property type="match status" value="1"/>
</dbReference>
<dbReference type="GO" id="GO:0003677">
    <property type="term" value="F:DNA binding"/>
    <property type="evidence" value="ECO:0007669"/>
    <property type="project" value="InterPro"/>
</dbReference>
<organism evidence="4 5">
    <name type="scientific">Anaerosacchariphilus hominis</name>
    <dbReference type="NCBI Taxonomy" id="2763017"/>
    <lineage>
        <taxon>Bacteria</taxon>
        <taxon>Bacillati</taxon>
        <taxon>Bacillota</taxon>
        <taxon>Clostridia</taxon>
        <taxon>Lachnospirales</taxon>
        <taxon>Lachnospiraceae</taxon>
        <taxon>Anaerosacchariphilus</taxon>
    </lineage>
</organism>
<dbReference type="Pfam" id="PF01131">
    <property type="entry name" value="Topoisom_bac"/>
    <property type="match status" value="1"/>
</dbReference>
<feature type="region of interest" description="Disordered" evidence="2">
    <location>
        <begin position="1"/>
        <end position="20"/>
    </location>
</feature>
<dbReference type="InterPro" id="IPR013824">
    <property type="entry name" value="Topo_IA_cen_sub1"/>
</dbReference>
<gene>
    <name evidence="4" type="ORF">H8S44_15205</name>
</gene>
<evidence type="ECO:0000256" key="1">
    <source>
        <dbReference type="ARBA" id="ARBA00023235"/>
    </source>
</evidence>
<sequence length="217" mass="24206">MEHAGTEDMPDDVERKGLGTPATRASIIEKLVSSGFVERKGKNLIPTRNGINLVTVLPEVLTSPQLTADWENKLSLVAKGELSPETFMEGIESMAKELIARYSHISEDKQKLFAPQKESVGVCPRCGQPVFEGKKNFYCGDRGCGFVLWKNDRFWTSRRKELTKKMAADLLSKGKTKVKGLYSEKKDTTYDAVIVMEDTGGKYINFKTEFTKGKGGR</sequence>
<dbReference type="SUPFAM" id="SSF56712">
    <property type="entry name" value="Prokaryotic type I DNA topoisomerase"/>
    <property type="match status" value="1"/>
</dbReference>
<dbReference type="GO" id="GO:0006265">
    <property type="term" value="P:DNA topological change"/>
    <property type="evidence" value="ECO:0007669"/>
    <property type="project" value="InterPro"/>
</dbReference>
<keyword evidence="5" id="KW-1185">Reference proteome</keyword>
<proteinExistence type="predicted"/>
<evidence type="ECO:0000313" key="5">
    <source>
        <dbReference type="Proteomes" id="UP000649345"/>
    </source>
</evidence>
<dbReference type="GO" id="GO:0043597">
    <property type="term" value="C:cytoplasmic replication fork"/>
    <property type="evidence" value="ECO:0007669"/>
    <property type="project" value="TreeGrafter"/>
</dbReference>
<dbReference type="GO" id="GO:0006310">
    <property type="term" value="P:DNA recombination"/>
    <property type="evidence" value="ECO:0007669"/>
    <property type="project" value="TreeGrafter"/>
</dbReference>
<dbReference type="InterPro" id="IPR023405">
    <property type="entry name" value="Topo_IA_core_domain"/>
</dbReference>
<dbReference type="EMBL" id="JACOOR010000011">
    <property type="protein sequence ID" value="MBC5661101.1"/>
    <property type="molecule type" value="Genomic_DNA"/>
</dbReference>
<dbReference type="GO" id="GO:0006281">
    <property type="term" value="P:DNA repair"/>
    <property type="evidence" value="ECO:0007669"/>
    <property type="project" value="TreeGrafter"/>
</dbReference>
<dbReference type="AlphaFoldDB" id="A0A923LEC2"/>
<accession>A0A923LEC2</accession>
<keyword evidence="1" id="KW-0413">Isomerase</keyword>
<reference evidence="4" key="1">
    <citation type="submission" date="2020-08" db="EMBL/GenBank/DDBJ databases">
        <title>Genome public.</title>
        <authorList>
            <person name="Liu C."/>
            <person name="Sun Q."/>
        </authorList>
    </citation>
    <scope>NUCLEOTIDE SEQUENCE</scope>
    <source>
        <strain evidence="4">NSJ-68</strain>
    </source>
</reference>
<comment type="caution">
    <text evidence="4">The sequence shown here is derived from an EMBL/GenBank/DDBJ whole genome shotgun (WGS) entry which is preliminary data.</text>
</comment>
<evidence type="ECO:0000259" key="3">
    <source>
        <dbReference type="PROSITE" id="PS52039"/>
    </source>
</evidence>
<feature type="compositionally biased region" description="Basic and acidic residues" evidence="2">
    <location>
        <begin position="1"/>
        <end position="17"/>
    </location>
</feature>
<feature type="domain" description="Topo IA-type catalytic" evidence="3">
    <location>
        <begin position="1"/>
        <end position="99"/>
    </location>
</feature>
<dbReference type="PANTHER" id="PTHR11390">
    <property type="entry name" value="PROKARYOTIC DNA TOPOISOMERASE"/>
    <property type="match status" value="1"/>
</dbReference>
<dbReference type="InterPro" id="IPR000380">
    <property type="entry name" value="Topo_IA"/>
</dbReference>
<dbReference type="PROSITE" id="PS52039">
    <property type="entry name" value="TOPO_IA_2"/>
    <property type="match status" value="1"/>
</dbReference>
<name>A0A923LEC2_9FIRM</name>
<protein>
    <recommendedName>
        <fullName evidence="3">Topo IA-type catalytic domain-containing protein</fullName>
    </recommendedName>
</protein>
<evidence type="ECO:0000313" key="4">
    <source>
        <dbReference type="EMBL" id="MBC5661101.1"/>
    </source>
</evidence>
<dbReference type="GO" id="GO:0003917">
    <property type="term" value="F:DNA topoisomerase type I (single strand cut, ATP-independent) activity"/>
    <property type="evidence" value="ECO:0007669"/>
    <property type="project" value="InterPro"/>
</dbReference>